<protein>
    <submittedName>
        <fullName evidence="2">Uncharacterized protein</fullName>
    </submittedName>
</protein>
<sequence>MLYFAYNKKEAKGRRQEAWSGPKPKVPGSGNGNKSQDQVSGTKTNIRNLEQKPGSGTQNQDQELESGNRMLGDSGKAPEQPSTDQVQ</sequence>
<proteinExistence type="predicted"/>
<evidence type="ECO:0000313" key="3">
    <source>
        <dbReference type="Proteomes" id="UP001295444"/>
    </source>
</evidence>
<accession>A0AAD1VUS0</accession>
<dbReference type="Proteomes" id="UP001295444">
    <property type="component" value="Chromosome 02"/>
</dbReference>
<name>A0AAD1VUS0_PELCU</name>
<evidence type="ECO:0000313" key="2">
    <source>
        <dbReference type="EMBL" id="CAH2250471.1"/>
    </source>
</evidence>
<evidence type="ECO:0000256" key="1">
    <source>
        <dbReference type="SAM" id="MobiDB-lite"/>
    </source>
</evidence>
<dbReference type="EMBL" id="OW240913">
    <property type="protein sequence ID" value="CAH2250471.1"/>
    <property type="molecule type" value="Genomic_DNA"/>
</dbReference>
<dbReference type="AlphaFoldDB" id="A0AAD1VUS0"/>
<feature type="region of interest" description="Disordered" evidence="1">
    <location>
        <begin position="1"/>
        <end position="87"/>
    </location>
</feature>
<gene>
    <name evidence="2" type="ORF">PECUL_23A003586</name>
</gene>
<organism evidence="2 3">
    <name type="scientific">Pelobates cultripes</name>
    <name type="common">Western spadefoot toad</name>
    <dbReference type="NCBI Taxonomy" id="61616"/>
    <lineage>
        <taxon>Eukaryota</taxon>
        <taxon>Metazoa</taxon>
        <taxon>Chordata</taxon>
        <taxon>Craniata</taxon>
        <taxon>Vertebrata</taxon>
        <taxon>Euteleostomi</taxon>
        <taxon>Amphibia</taxon>
        <taxon>Batrachia</taxon>
        <taxon>Anura</taxon>
        <taxon>Pelobatoidea</taxon>
        <taxon>Pelobatidae</taxon>
        <taxon>Pelobates</taxon>
    </lineage>
</organism>
<reference evidence="2" key="1">
    <citation type="submission" date="2022-03" db="EMBL/GenBank/DDBJ databases">
        <authorList>
            <person name="Alioto T."/>
            <person name="Alioto T."/>
            <person name="Gomez Garrido J."/>
        </authorList>
    </citation>
    <scope>NUCLEOTIDE SEQUENCE</scope>
</reference>
<feature type="compositionally biased region" description="Basic and acidic residues" evidence="1">
    <location>
        <begin position="7"/>
        <end position="17"/>
    </location>
</feature>
<feature type="compositionally biased region" description="Polar residues" evidence="1">
    <location>
        <begin position="32"/>
        <end position="61"/>
    </location>
</feature>
<keyword evidence="3" id="KW-1185">Reference proteome</keyword>